<keyword evidence="4" id="KW-1185">Reference proteome</keyword>
<dbReference type="Gene3D" id="3.40.50.280">
    <property type="entry name" value="Cobalamin-binding domain"/>
    <property type="match status" value="1"/>
</dbReference>
<evidence type="ECO:0000313" key="3">
    <source>
        <dbReference type="EMBL" id="QDS88723.1"/>
    </source>
</evidence>
<feature type="domain" description="Helix-turn-helix" evidence="2">
    <location>
        <begin position="2"/>
        <end position="40"/>
    </location>
</feature>
<sequence>MRVSESSVKRWCDRGLIPTIKTVGGHRRISMDSLTRFLHETQRTLTAPEKLGISDPPSLAAPVKVNVGESHDLVESFTNALLAADESTCRQIIHQAFKRNDSFIEVAASVVCASMKLIGERWQNGQSDVLQERYGCEICFRLVNELAQYIPLPGPEAPLAIGCAPPDDQYQLPTHLVELVLREAGWNARSLGNNLPLESLLDVVTRYQPRLVWVSISVIEDRASFVQTFNDFALRLPKGVFLVAGGRAMDDDLRPQLRYSAHCDNFYQLAGLASAMLSQQGE</sequence>
<dbReference type="SUPFAM" id="SSF52242">
    <property type="entry name" value="Cobalamin (vitamin B12)-binding domain"/>
    <property type="match status" value="1"/>
</dbReference>
<reference evidence="3 4" key="1">
    <citation type="submission" date="2019-02" db="EMBL/GenBank/DDBJ databases">
        <title>Deep-cultivation of Planctomycetes and their phenomic and genomic characterization uncovers novel biology.</title>
        <authorList>
            <person name="Wiegand S."/>
            <person name="Jogler M."/>
            <person name="Boedeker C."/>
            <person name="Pinto D."/>
            <person name="Vollmers J."/>
            <person name="Rivas-Marin E."/>
            <person name="Kohn T."/>
            <person name="Peeters S.H."/>
            <person name="Heuer A."/>
            <person name="Rast P."/>
            <person name="Oberbeckmann S."/>
            <person name="Bunk B."/>
            <person name="Jeske O."/>
            <person name="Meyerdierks A."/>
            <person name="Storesund J.E."/>
            <person name="Kallscheuer N."/>
            <person name="Luecker S."/>
            <person name="Lage O.M."/>
            <person name="Pohl T."/>
            <person name="Merkel B.J."/>
            <person name="Hornburger P."/>
            <person name="Mueller R.-W."/>
            <person name="Bruemmer F."/>
            <person name="Labrenz M."/>
            <person name="Spormann A.M."/>
            <person name="Op den Camp H."/>
            <person name="Overmann J."/>
            <person name="Amann R."/>
            <person name="Jetten M.S.M."/>
            <person name="Mascher T."/>
            <person name="Medema M.H."/>
            <person name="Devos D.P."/>
            <person name="Kaster A.-K."/>
            <person name="Ovreas L."/>
            <person name="Rohde M."/>
            <person name="Galperin M.Y."/>
            <person name="Jogler C."/>
        </authorList>
    </citation>
    <scope>NUCLEOTIDE SEQUENCE [LARGE SCALE GENOMIC DNA]</scope>
    <source>
        <strain evidence="3 4">EC9</strain>
    </source>
</reference>
<organism evidence="3 4">
    <name type="scientific">Rosistilla ulvae</name>
    <dbReference type="NCBI Taxonomy" id="1930277"/>
    <lineage>
        <taxon>Bacteria</taxon>
        <taxon>Pseudomonadati</taxon>
        <taxon>Planctomycetota</taxon>
        <taxon>Planctomycetia</taxon>
        <taxon>Pirellulales</taxon>
        <taxon>Pirellulaceae</taxon>
        <taxon>Rosistilla</taxon>
    </lineage>
</organism>
<dbReference type="AlphaFoldDB" id="A0A517M1G5"/>
<gene>
    <name evidence="3" type="ORF">EC9_29150</name>
</gene>
<accession>A0A517M1G5</accession>
<protein>
    <recommendedName>
        <fullName evidence="5">B12 binding domain protein</fullName>
    </recommendedName>
</protein>
<evidence type="ECO:0000259" key="2">
    <source>
        <dbReference type="Pfam" id="PF12728"/>
    </source>
</evidence>
<dbReference type="InterPro" id="IPR036724">
    <property type="entry name" value="Cobalamin-bd_sf"/>
</dbReference>
<evidence type="ECO:0008006" key="5">
    <source>
        <dbReference type="Google" id="ProtNLM"/>
    </source>
</evidence>
<dbReference type="Pfam" id="PF02607">
    <property type="entry name" value="B12-binding_2"/>
    <property type="match status" value="1"/>
</dbReference>
<dbReference type="Gene3D" id="1.10.1240.10">
    <property type="entry name" value="Methionine synthase domain"/>
    <property type="match status" value="1"/>
</dbReference>
<dbReference type="KEGG" id="ruv:EC9_29150"/>
<feature type="domain" description="B12-binding N-terminal" evidence="1">
    <location>
        <begin position="74"/>
        <end position="139"/>
    </location>
</feature>
<name>A0A517M1G5_9BACT</name>
<dbReference type="GO" id="GO:0046872">
    <property type="term" value="F:metal ion binding"/>
    <property type="evidence" value="ECO:0007669"/>
    <property type="project" value="InterPro"/>
</dbReference>
<dbReference type="Pfam" id="PF12728">
    <property type="entry name" value="HTH_17"/>
    <property type="match status" value="1"/>
</dbReference>
<evidence type="ECO:0000313" key="4">
    <source>
        <dbReference type="Proteomes" id="UP000319557"/>
    </source>
</evidence>
<dbReference type="EMBL" id="CP036261">
    <property type="protein sequence ID" value="QDS88723.1"/>
    <property type="molecule type" value="Genomic_DNA"/>
</dbReference>
<dbReference type="InterPro" id="IPR036594">
    <property type="entry name" value="Meth_synthase_dom"/>
</dbReference>
<evidence type="ECO:0000259" key="1">
    <source>
        <dbReference type="Pfam" id="PF02607"/>
    </source>
</evidence>
<dbReference type="GO" id="GO:0031419">
    <property type="term" value="F:cobalamin binding"/>
    <property type="evidence" value="ECO:0007669"/>
    <property type="project" value="InterPro"/>
</dbReference>
<dbReference type="Proteomes" id="UP000319557">
    <property type="component" value="Chromosome"/>
</dbReference>
<proteinExistence type="predicted"/>
<dbReference type="InterPro" id="IPR041657">
    <property type="entry name" value="HTH_17"/>
</dbReference>
<dbReference type="InterPro" id="IPR003759">
    <property type="entry name" value="Cbl-bd_cap"/>
</dbReference>